<reference evidence="3" key="1">
    <citation type="submission" date="2016-10" db="EMBL/GenBank/DDBJ databases">
        <authorList>
            <person name="Benchimol M."/>
            <person name="Almeida L.G."/>
            <person name="Vasconcelos A.T."/>
            <person name="Perreira-Neves A."/>
            <person name="Rosa I.A."/>
            <person name="Tasca T."/>
            <person name="Bogo M.R."/>
            <person name="de Souza W."/>
        </authorList>
    </citation>
    <scope>NUCLEOTIDE SEQUENCE [LARGE SCALE GENOMIC DNA]</scope>
    <source>
        <strain evidence="3">K</strain>
    </source>
</reference>
<feature type="coiled-coil region" evidence="1">
    <location>
        <begin position="418"/>
        <end position="459"/>
    </location>
</feature>
<evidence type="ECO:0000313" key="4">
    <source>
        <dbReference type="Proteomes" id="UP000179807"/>
    </source>
</evidence>
<comment type="caution">
    <text evidence="3">The sequence shown here is derived from an EMBL/GenBank/DDBJ whole genome shotgun (WGS) entry which is preliminary data.</text>
</comment>
<feature type="region of interest" description="Disordered" evidence="2">
    <location>
        <begin position="1501"/>
        <end position="1547"/>
    </location>
</feature>
<proteinExistence type="predicted"/>
<feature type="coiled-coil region" evidence="1">
    <location>
        <begin position="150"/>
        <end position="307"/>
    </location>
</feature>
<feature type="coiled-coil region" evidence="1">
    <location>
        <begin position="756"/>
        <end position="783"/>
    </location>
</feature>
<dbReference type="Proteomes" id="UP000179807">
    <property type="component" value="Unassembled WGS sequence"/>
</dbReference>
<evidence type="ECO:0000256" key="2">
    <source>
        <dbReference type="SAM" id="MobiDB-lite"/>
    </source>
</evidence>
<keyword evidence="1" id="KW-0175">Coiled coil</keyword>
<dbReference type="GeneID" id="94843334"/>
<feature type="coiled-coil region" evidence="1">
    <location>
        <begin position="1247"/>
        <end position="1274"/>
    </location>
</feature>
<gene>
    <name evidence="3" type="ORF">TRFO_32673</name>
</gene>
<sequence>MLNELVDNPDDLISSFKKMKKKFDDYTLLYYELSNIYGKDNTIKDYIQKMKESFNENENNHAIYEAFGASDVDSIIHKHKQEEEFLKEIGKLLGYESSQMAKNKVIENLKSTEKLLKETNCLSIDDITATISELMKMTKSQTPKMIKNLLTQVLDENNELNNKIHVKKEEILDKNEEITQLKSLLNSEKGNVKLKFDEFEDKINNLKNELRKSQSANQELTTEREEIEYKRKMLEKNNENFEKQIEIALNENKRLKSLIEQTNEEKRELVKKFEKSKQDNQQNIETINNLKNKESTLQNQYLEAQKYELYKQKTEYLANLLNIENDSQIEPHIQQLLTENQNSKQIESDLKMKIDEYQNEIQSIRRILNIDNETSISESIHDLIETKKEASTDNQDLVQKLGAVADFLNIPNAKTASLVNIQKAIRSLQKQTENLQQENETLHTDNDKMVKRVEEAENNEKMIRKVFKVDNFDQSQSNKMNSLIDSIAENENIIQKACKNLEINKKDLLETIVNDQNIISTLCTEFGTNKTDLVKKAIFNQQIVDNLCDEFNVDKSKIFQNVINDKKTIIELCKELKTDKSELLTSAVANKRIVDDLCNDFNIKKEELVEKIQSQKSSIVKAADILNTSGSQITDAIEESNRFISTVCKTLKCEKENAIDNIEENYQTLNKLMKISKKDNTEQLLEEYGRLINENKKFNEVKNSLNVKSTDEIDGVISEMKEKIHESQTNQKELFKILNIDENIQIGNLKNGLNHIESIKSSIKQLQTDKKNENEMMQEIKRLTNSENPVEAIHSIVSSQKSAVKSLKKIFPNITNSDEIPDMITELEKINTQFKQIQKITSSENPIEEIQSMKDEMKNLQNILKLGNNESVIETIKNKLDYEKEIQRILGTNDSPIEKIKEVFKQNDEISRVIGISKSSNNIDSNNISSITDSVKEMNSLKNNLSNLLKTKDTEEIYEKIQRQNQLNNSLISILKTNNSDEIIDKVNELTGIEKIIKKQMENNFNETENKFENEDMKDYVTRIHRENKDLNNFFEKISQKVESQDSYDILRKIDKLQSKSNKLCRILDCSEESIEHHISRMKDNMNNIANVFSDDEEVVQNAKKSKNLIDKIAEMVSANDKNDIIPKIHELQEKTKDQEKFKSKMNEIFNNNSNIENAAFSYKNQSDKLCSLMNCDFNDAYDVIRRVLNTFNVSSFVEVANVAKTMKETIDRLSKKMNDDKTFVSEFLSDGDINNLNEEEIINTAFNKLKNQNKSLLEALRAYKNEVQRHSKAILLISKGDIQANNNSLDKSLNNNESLAEMNTTIFNNLMNKNERSIEEYHKIFEEHEVQLKFLRETLHIPPSASFSAVFDTISSNLEKSQELNKATEELNRCKSVLYQKNCEISEIMKCCKANSPQFVVNIIEDMKMQIHDLENENSENRTGKTISESLKMFEMKEKAIFVQVAQKLNEISEMLFKLLSIAEAGKMQKVELVKLLESALCESMQLRKTLETQGPKLALFGPPKNKSQTHSISDDIRARERDISQRRKRAEKAEATFNRSSKTLL</sequence>
<evidence type="ECO:0000313" key="3">
    <source>
        <dbReference type="EMBL" id="OHT00616.1"/>
    </source>
</evidence>
<evidence type="ECO:0000256" key="1">
    <source>
        <dbReference type="SAM" id="Coils"/>
    </source>
</evidence>
<dbReference type="VEuPathDB" id="TrichDB:TRFO_32673"/>
<protein>
    <submittedName>
        <fullName evidence="3">Uncharacterized protein</fullName>
    </submittedName>
</protein>
<keyword evidence="4" id="KW-1185">Reference proteome</keyword>
<organism evidence="3 4">
    <name type="scientific">Tritrichomonas foetus</name>
    <dbReference type="NCBI Taxonomy" id="1144522"/>
    <lineage>
        <taxon>Eukaryota</taxon>
        <taxon>Metamonada</taxon>
        <taxon>Parabasalia</taxon>
        <taxon>Tritrichomonadida</taxon>
        <taxon>Tritrichomonadidae</taxon>
        <taxon>Tritrichomonas</taxon>
    </lineage>
</organism>
<dbReference type="EMBL" id="MLAK01000947">
    <property type="protein sequence ID" value="OHT00616.1"/>
    <property type="molecule type" value="Genomic_DNA"/>
</dbReference>
<feature type="compositionally biased region" description="Basic and acidic residues" evidence="2">
    <location>
        <begin position="1514"/>
        <end position="1527"/>
    </location>
</feature>
<name>A0A1J4JQC7_9EUKA</name>
<dbReference type="RefSeq" id="XP_068353752.1">
    <property type="nucleotide sequence ID" value="XM_068508630.1"/>
</dbReference>
<accession>A0A1J4JQC7</accession>
<feature type="coiled-coil region" evidence="1">
    <location>
        <begin position="340"/>
        <end position="374"/>
    </location>
</feature>